<accession>A0A6N6M8X1</accession>
<reference evidence="9 10" key="1">
    <citation type="submission" date="2019-09" db="EMBL/GenBank/DDBJ databases">
        <title>Genomes of Cryomorphaceae.</title>
        <authorList>
            <person name="Bowman J.P."/>
        </authorList>
    </citation>
    <scope>NUCLEOTIDE SEQUENCE [LARGE SCALE GENOMIC DNA]</scope>
    <source>
        <strain evidence="9 10">KCTC 52047</strain>
    </source>
</reference>
<dbReference type="Pfam" id="PF00254">
    <property type="entry name" value="FKBP_C"/>
    <property type="match status" value="1"/>
</dbReference>
<keyword evidence="7" id="KW-0732">Signal</keyword>
<comment type="similarity">
    <text evidence="2 6">Belongs to the FKBP-type PPIase family.</text>
</comment>
<dbReference type="OrthoDB" id="9814548at2"/>
<dbReference type="FunFam" id="3.10.50.40:FF:000006">
    <property type="entry name" value="Peptidyl-prolyl cis-trans isomerase"/>
    <property type="match status" value="1"/>
</dbReference>
<sequence>MVKKEIIIAGLAVLFALPTQAQLFNWGKKKDKEKEKLELKTDIDTASYSLGLNIAENLKNQGFDTINAEAMIQAFNDIQKGDSTRISVEEANAFLQTYFANLQAKRSKAKIEEGKKFLAKNAKREEVTVTESGLQYEVVTMGDGEKPGPEDVVKVHYEGKLLDGTIFDSSIKRGKPAEFGLNQVITGWTEGLQLMPVGSKFKFYIPSDLAYGPRGSQGAIGPNETLIFEVELIEIK</sequence>
<evidence type="ECO:0000313" key="9">
    <source>
        <dbReference type="EMBL" id="KAB1064544.1"/>
    </source>
</evidence>
<keyword evidence="3 5" id="KW-0697">Rotamase</keyword>
<name>A0A6N6M8X1_9FLAO</name>
<evidence type="ECO:0000259" key="8">
    <source>
        <dbReference type="PROSITE" id="PS50059"/>
    </source>
</evidence>
<comment type="caution">
    <text evidence="9">The sequence shown here is derived from an EMBL/GenBank/DDBJ whole genome shotgun (WGS) entry which is preliminary data.</text>
</comment>
<evidence type="ECO:0000256" key="7">
    <source>
        <dbReference type="SAM" id="SignalP"/>
    </source>
</evidence>
<dbReference type="InterPro" id="IPR046357">
    <property type="entry name" value="PPIase_dom_sf"/>
</dbReference>
<dbReference type="PANTHER" id="PTHR43811:SF23">
    <property type="entry name" value="FKBP-TYPE 22 KDA PEPTIDYL-PROLYL CIS-TRANS ISOMERASE"/>
    <property type="match status" value="1"/>
</dbReference>
<protein>
    <recommendedName>
        <fullName evidence="6">Peptidyl-prolyl cis-trans isomerase</fullName>
        <ecNumber evidence="6">5.2.1.8</ecNumber>
    </recommendedName>
</protein>
<dbReference type="InterPro" id="IPR001179">
    <property type="entry name" value="PPIase_FKBP_dom"/>
</dbReference>
<evidence type="ECO:0000313" key="10">
    <source>
        <dbReference type="Proteomes" id="UP000435357"/>
    </source>
</evidence>
<dbReference type="NCBIfam" id="NF008602">
    <property type="entry name" value="PRK11570.1"/>
    <property type="match status" value="1"/>
</dbReference>
<dbReference type="GO" id="GO:0003755">
    <property type="term" value="F:peptidyl-prolyl cis-trans isomerase activity"/>
    <property type="evidence" value="ECO:0007669"/>
    <property type="project" value="UniProtKB-UniRule"/>
</dbReference>
<evidence type="ECO:0000256" key="5">
    <source>
        <dbReference type="PROSITE-ProRule" id="PRU00277"/>
    </source>
</evidence>
<dbReference type="Pfam" id="PF01346">
    <property type="entry name" value="FKBP_N"/>
    <property type="match status" value="1"/>
</dbReference>
<organism evidence="9 10">
    <name type="scientific">Salibacter halophilus</name>
    <dbReference type="NCBI Taxonomy" id="1803916"/>
    <lineage>
        <taxon>Bacteria</taxon>
        <taxon>Pseudomonadati</taxon>
        <taxon>Bacteroidota</taxon>
        <taxon>Flavobacteriia</taxon>
        <taxon>Flavobacteriales</taxon>
        <taxon>Salibacteraceae</taxon>
        <taxon>Salibacter</taxon>
    </lineage>
</organism>
<feature type="domain" description="PPIase FKBP-type" evidence="8">
    <location>
        <begin position="150"/>
        <end position="236"/>
    </location>
</feature>
<evidence type="ECO:0000256" key="2">
    <source>
        <dbReference type="ARBA" id="ARBA00006577"/>
    </source>
</evidence>
<dbReference type="EMBL" id="WACR01000005">
    <property type="protein sequence ID" value="KAB1064544.1"/>
    <property type="molecule type" value="Genomic_DNA"/>
</dbReference>
<gene>
    <name evidence="9" type="ORF">F3059_07555</name>
</gene>
<keyword evidence="4 5" id="KW-0413">Isomerase</keyword>
<dbReference type="PANTHER" id="PTHR43811">
    <property type="entry name" value="FKBP-TYPE PEPTIDYL-PROLYL CIS-TRANS ISOMERASE FKPA"/>
    <property type="match status" value="1"/>
</dbReference>
<dbReference type="EC" id="5.2.1.8" evidence="6"/>
<evidence type="ECO:0000256" key="3">
    <source>
        <dbReference type="ARBA" id="ARBA00023110"/>
    </source>
</evidence>
<dbReference type="AlphaFoldDB" id="A0A6N6M8X1"/>
<dbReference type="Proteomes" id="UP000435357">
    <property type="component" value="Unassembled WGS sequence"/>
</dbReference>
<dbReference type="Gene3D" id="1.10.287.460">
    <property type="entry name" value="Peptidyl-prolyl cis-trans isomerase, FKBP-type, N-terminal domain"/>
    <property type="match status" value="1"/>
</dbReference>
<evidence type="ECO:0000256" key="6">
    <source>
        <dbReference type="RuleBase" id="RU003915"/>
    </source>
</evidence>
<dbReference type="PROSITE" id="PS50059">
    <property type="entry name" value="FKBP_PPIASE"/>
    <property type="match status" value="1"/>
</dbReference>
<dbReference type="InterPro" id="IPR000774">
    <property type="entry name" value="PPIase_FKBP_N"/>
</dbReference>
<dbReference type="GO" id="GO:0006457">
    <property type="term" value="P:protein folding"/>
    <property type="evidence" value="ECO:0007669"/>
    <property type="project" value="InterPro"/>
</dbReference>
<feature type="signal peptide" evidence="7">
    <location>
        <begin position="1"/>
        <end position="21"/>
    </location>
</feature>
<evidence type="ECO:0000256" key="1">
    <source>
        <dbReference type="ARBA" id="ARBA00000971"/>
    </source>
</evidence>
<dbReference type="Gene3D" id="3.10.50.40">
    <property type="match status" value="1"/>
</dbReference>
<dbReference type="SUPFAM" id="SSF54534">
    <property type="entry name" value="FKBP-like"/>
    <property type="match status" value="1"/>
</dbReference>
<evidence type="ECO:0000256" key="4">
    <source>
        <dbReference type="ARBA" id="ARBA00023235"/>
    </source>
</evidence>
<keyword evidence="10" id="KW-1185">Reference proteome</keyword>
<dbReference type="RefSeq" id="WP_151167823.1">
    <property type="nucleotide sequence ID" value="NZ_WACR01000005.1"/>
</dbReference>
<proteinExistence type="inferred from homology"/>
<dbReference type="InterPro" id="IPR036944">
    <property type="entry name" value="PPIase_FKBP_N_sf"/>
</dbReference>
<feature type="chain" id="PRO_5026828855" description="Peptidyl-prolyl cis-trans isomerase" evidence="7">
    <location>
        <begin position="22"/>
        <end position="236"/>
    </location>
</feature>
<comment type="catalytic activity">
    <reaction evidence="1 5 6">
        <text>[protein]-peptidylproline (omega=180) = [protein]-peptidylproline (omega=0)</text>
        <dbReference type="Rhea" id="RHEA:16237"/>
        <dbReference type="Rhea" id="RHEA-COMP:10747"/>
        <dbReference type="Rhea" id="RHEA-COMP:10748"/>
        <dbReference type="ChEBI" id="CHEBI:83833"/>
        <dbReference type="ChEBI" id="CHEBI:83834"/>
        <dbReference type="EC" id="5.2.1.8"/>
    </reaction>
</comment>